<comment type="caution">
    <text evidence="1">The sequence shown here is derived from an EMBL/GenBank/DDBJ whole genome shotgun (WGS) entry which is preliminary data.</text>
</comment>
<keyword evidence="2" id="KW-1185">Reference proteome</keyword>
<dbReference type="InterPro" id="IPR047715">
    <property type="entry name" value="EboA_dom"/>
</dbReference>
<evidence type="ECO:0000313" key="2">
    <source>
        <dbReference type="Proteomes" id="UP001319200"/>
    </source>
</evidence>
<proteinExistence type="predicted"/>
<dbReference type="NCBIfam" id="NF035938">
    <property type="entry name" value="EboA_domain"/>
    <property type="match status" value="1"/>
</dbReference>
<dbReference type="EMBL" id="JAHESF010000018">
    <property type="protein sequence ID" value="MBT1698851.1"/>
    <property type="molecule type" value="Genomic_DNA"/>
</dbReference>
<accession>A0AAP2DM17</accession>
<protein>
    <submittedName>
        <fullName evidence="1">EboA domain-containing protein</fullName>
    </submittedName>
</protein>
<reference evidence="1 2" key="1">
    <citation type="submission" date="2021-05" db="EMBL/GenBank/DDBJ databases">
        <title>A Polyphasic approach of four new species of the genus Ohtaekwangia: Ohtaekwangia histidinii sp. nov., Ohtaekwangia cretensis sp. nov., Ohtaekwangia indiensis sp. nov., Ohtaekwangia reichenbachii sp. nov. from diverse environment.</title>
        <authorList>
            <person name="Octaviana S."/>
        </authorList>
    </citation>
    <scope>NUCLEOTIDE SEQUENCE [LARGE SCALE GENOMIC DNA]</scope>
    <source>
        <strain evidence="1 2">PWU4</strain>
    </source>
</reference>
<dbReference type="AlphaFoldDB" id="A0AAP2DM17"/>
<sequence>MQTSEEKRGSAVFSFDVNSLRSRLADVIKRHVSADTFRWLEEKASRINGGNTQDFMMAFGAAPRKTGKQPVVLSDAEKAEILRIRPNLAITHWTIDRLSRVWLLMHLDATKQDEYVRTIETMFPTAEMSEQVALYSSLPLLAYPALWRSRCAEGIRSNIADVLESIMCDNPFPAENLDEPAWNQLVLKAIFTEKPIHRIVGLDERANQQLANTLSDYAHERWAAHRAVHPMLWRCVARFINEKIFPDIRRIALSERASEREAAALACAQSAYAPARDLLEKNTELQAIVKSGMTWNDLAKKLEKNP</sequence>
<dbReference type="Proteomes" id="UP001319200">
    <property type="component" value="Unassembled WGS sequence"/>
</dbReference>
<dbReference type="RefSeq" id="WP_254165786.1">
    <property type="nucleotide sequence ID" value="NZ_JAHESF010000018.1"/>
</dbReference>
<evidence type="ECO:0000313" key="1">
    <source>
        <dbReference type="EMBL" id="MBT1698851.1"/>
    </source>
</evidence>
<gene>
    <name evidence="1" type="ORF">KK083_18300</name>
</gene>
<name>A0AAP2DM17_9BACT</name>
<organism evidence="1 2">
    <name type="scientific">Chryseosolibacter histidini</name>
    <dbReference type="NCBI Taxonomy" id="2782349"/>
    <lineage>
        <taxon>Bacteria</taxon>
        <taxon>Pseudomonadati</taxon>
        <taxon>Bacteroidota</taxon>
        <taxon>Cytophagia</taxon>
        <taxon>Cytophagales</taxon>
        <taxon>Chryseotaleaceae</taxon>
        <taxon>Chryseosolibacter</taxon>
    </lineage>
</organism>